<dbReference type="GO" id="GO:0005886">
    <property type="term" value="C:plasma membrane"/>
    <property type="evidence" value="ECO:0007669"/>
    <property type="project" value="UniProtKB-SubCell"/>
</dbReference>
<evidence type="ECO:0000313" key="15">
    <source>
        <dbReference type="Proteomes" id="UP001488838"/>
    </source>
</evidence>
<feature type="transmembrane region" description="Helical" evidence="12">
    <location>
        <begin position="303"/>
        <end position="324"/>
    </location>
</feature>
<dbReference type="Proteomes" id="UP001488838">
    <property type="component" value="Unassembled WGS sequence"/>
</dbReference>
<keyword evidence="15" id="KW-1185">Reference proteome</keyword>
<keyword evidence="5" id="KW-0552">Olfaction</keyword>
<evidence type="ECO:0000256" key="10">
    <source>
        <dbReference type="ARBA" id="ARBA00023224"/>
    </source>
</evidence>
<dbReference type="Pfam" id="PF13853">
    <property type="entry name" value="7tm_4"/>
    <property type="match status" value="1"/>
</dbReference>
<sequence>SQKKKNYTSIEFTIENYTLVTEFILLGFLTRPALHVVLFLVFLTLYGMILTGNIGLMFKLSFLDLCYSSVIVPNMLVNFLSAKKSISYIGCALQFYFFCTFADTEFFILAALAYDRYVAICNPLLYRVAVTKNLCIWLVMLSYVGSNMSSLVHTSFTFILKYCNKNVISHFFCDLPPLLKLSCTDTSISIWEFCGGHLLHRHHCLLLLHPSLRLEDPLYKWEEENFLHLTDKIISVFYTIIIPVLNALIYSLRNKDVKDATKKVLRFKIFSLHFCNSNEIEHFFCDIPPILKLACGDSSVKELSVYVVVVVVAALPFILVLTSYSKISATILMLPTAKGRAKGFSTCSYHLLVVVLFYGSVTVTYLRPTSMHSAGTDKLLSLFYTIVTPMFNPLIYSFRNKEVIAALK</sequence>
<feature type="non-terminal residue" evidence="14">
    <location>
        <position position="1"/>
    </location>
</feature>
<dbReference type="PRINTS" id="PR00245">
    <property type="entry name" value="OLFACTORYR"/>
</dbReference>
<keyword evidence="6 12" id="KW-1133">Transmembrane helix</keyword>
<comment type="subcellular location">
    <subcellularLocation>
        <location evidence="1">Cell membrane</location>
        <topology evidence="1">Multi-pass membrane protein</topology>
    </subcellularLocation>
</comment>
<evidence type="ECO:0000259" key="13">
    <source>
        <dbReference type="PROSITE" id="PS50262"/>
    </source>
</evidence>
<feature type="domain" description="G-protein coupled receptors family 1 profile" evidence="13">
    <location>
        <begin position="34"/>
        <end position="396"/>
    </location>
</feature>
<feature type="transmembrane region" description="Helical" evidence="12">
    <location>
        <begin position="349"/>
        <end position="367"/>
    </location>
</feature>
<dbReference type="EMBL" id="JBBHLL010000779">
    <property type="protein sequence ID" value="KAK7797746.1"/>
    <property type="molecule type" value="Genomic_DNA"/>
</dbReference>
<dbReference type="AlphaFoldDB" id="A0AAW0H7R2"/>
<dbReference type="InterPro" id="IPR017452">
    <property type="entry name" value="GPCR_Rhodpsn_7TM"/>
</dbReference>
<organism evidence="14 15">
    <name type="scientific">Myodes glareolus</name>
    <name type="common">Bank vole</name>
    <name type="synonym">Clethrionomys glareolus</name>
    <dbReference type="NCBI Taxonomy" id="447135"/>
    <lineage>
        <taxon>Eukaryota</taxon>
        <taxon>Metazoa</taxon>
        <taxon>Chordata</taxon>
        <taxon>Craniata</taxon>
        <taxon>Vertebrata</taxon>
        <taxon>Euteleostomi</taxon>
        <taxon>Mammalia</taxon>
        <taxon>Eutheria</taxon>
        <taxon>Euarchontoglires</taxon>
        <taxon>Glires</taxon>
        <taxon>Rodentia</taxon>
        <taxon>Myomorpha</taxon>
        <taxon>Muroidea</taxon>
        <taxon>Cricetidae</taxon>
        <taxon>Arvicolinae</taxon>
        <taxon>Myodes</taxon>
    </lineage>
</organism>
<dbReference type="PANTHER" id="PTHR48018">
    <property type="entry name" value="OLFACTORY RECEPTOR"/>
    <property type="match status" value="1"/>
</dbReference>
<dbReference type="PROSITE" id="PS50262">
    <property type="entry name" value="G_PROTEIN_RECEP_F1_2"/>
    <property type="match status" value="1"/>
</dbReference>
<feature type="transmembrane region" description="Helical" evidence="12">
    <location>
        <begin position="379"/>
        <end position="398"/>
    </location>
</feature>
<keyword evidence="10 11" id="KW-0807">Transducer</keyword>
<evidence type="ECO:0000313" key="14">
    <source>
        <dbReference type="EMBL" id="KAK7797746.1"/>
    </source>
</evidence>
<dbReference type="FunFam" id="1.20.1070.10:FF:000008">
    <property type="entry name" value="Olfactory receptor"/>
    <property type="match status" value="1"/>
</dbReference>
<dbReference type="PRINTS" id="PR00237">
    <property type="entry name" value="GPCRRHODOPSN"/>
</dbReference>
<protein>
    <recommendedName>
        <fullName evidence="13">G-protein coupled receptors family 1 profile domain-containing protein</fullName>
    </recommendedName>
</protein>
<evidence type="ECO:0000256" key="8">
    <source>
        <dbReference type="ARBA" id="ARBA00023136"/>
    </source>
</evidence>
<comment type="caution">
    <text evidence="14">The sequence shown here is derived from an EMBL/GenBank/DDBJ whole genome shotgun (WGS) entry which is preliminary data.</text>
</comment>
<proteinExistence type="inferred from homology"/>
<evidence type="ECO:0000256" key="11">
    <source>
        <dbReference type="RuleBase" id="RU000688"/>
    </source>
</evidence>
<dbReference type="Pfam" id="PF00001">
    <property type="entry name" value="7tm_1"/>
    <property type="match status" value="1"/>
</dbReference>
<gene>
    <name evidence="14" type="ORF">U0070_025556</name>
</gene>
<keyword evidence="3" id="KW-0716">Sensory transduction</keyword>
<reference evidence="14 15" key="1">
    <citation type="journal article" date="2023" name="bioRxiv">
        <title>Conserved and derived expression patterns and positive selection on dental genes reveal complex evolutionary context of ever-growing rodent molars.</title>
        <authorList>
            <person name="Calamari Z.T."/>
            <person name="Song A."/>
            <person name="Cohen E."/>
            <person name="Akter M."/>
            <person name="Roy R.D."/>
            <person name="Hallikas O."/>
            <person name="Christensen M.M."/>
            <person name="Li P."/>
            <person name="Marangoni P."/>
            <person name="Jernvall J."/>
            <person name="Klein O.D."/>
        </authorList>
    </citation>
    <scope>NUCLEOTIDE SEQUENCE [LARGE SCALE GENOMIC DNA]</scope>
    <source>
        <strain evidence="14">V071</strain>
    </source>
</reference>
<accession>A0AAW0H7R2</accession>
<evidence type="ECO:0000256" key="9">
    <source>
        <dbReference type="ARBA" id="ARBA00023170"/>
    </source>
</evidence>
<comment type="similarity">
    <text evidence="11">Belongs to the G-protein coupled receptor 1 family.</text>
</comment>
<evidence type="ECO:0000256" key="5">
    <source>
        <dbReference type="ARBA" id="ARBA00022725"/>
    </source>
</evidence>
<feature type="transmembrane region" description="Helical" evidence="12">
    <location>
        <begin position="86"/>
        <end position="112"/>
    </location>
</feature>
<evidence type="ECO:0000256" key="7">
    <source>
        <dbReference type="ARBA" id="ARBA00023040"/>
    </source>
</evidence>
<feature type="non-terminal residue" evidence="14">
    <location>
        <position position="408"/>
    </location>
</feature>
<name>A0AAW0H7R2_MYOGA</name>
<dbReference type="GO" id="GO:0004984">
    <property type="term" value="F:olfactory receptor activity"/>
    <property type="evidence" value="ECO:0007669"/>
    <property type="project" value="InterPro"/>
</dbReference>
<evidence type="ECO:0000256" key="6">
    <source>
        <dbReference type="ARBA" id="ARBA00022989"/>
    </source>
</evidence>
<evidence type="ECO:0000256" key="3">
    <source>
        <dbReference type="ARBA" id="ARBA00022606"/>
    </source>
</evidence>
<dbReference type="InterPro" id="IPR000725">
    <property type="entry name" value="Olfact_rcpt"/>
</dbReference>
<evidence type="ECO:0000256" key="4">
    <source>
        <dbReference type="ARBA" id="ARBA00022692"/>
    </source>
</evidence>
<keyword evidence="9 11" id="KW-0675">Receptor</keyword>
<feature type="transmembrane region" description="Helical" evidence="12">
    <location>
        <begin position="233"/>
        <end position="252"/>
    </location>
</feature>
<keyword evidence="4 11" id="KW-0812">Transmembrane</keyword>
<feature type="transmembrane region" description="Helical" evidence="12">
    <location>
        <begin position="33"/>
        <end position="50"/>
    </location>
</feature>
<evidence type="ECO:0000256" key="12">
    <source>
        <dbReference type="SAM" id="Phobius"/>
    </source>
</evidence>
<keyword evidence="7 11" id="KW-0297">G-protein coupled receptor</keyword>
<dbReference type="SUPFAM" id="SSF81321">
    <property type="entry name" value="Family A G protein-coupled receptor-like"/>
    <property type="match status" value="2"/>
</dbReference>
<dbReference type="GO" id="GO:0004930">
    <property type="term" value="F:G protein-coupled receptor activity"/>
    <property type="evidence" value="ECO:0007669"/>
    <property type="project" value="UniProtKB-KW"/>
</dbReference>
<evidence type="ECO:0000256" key="2">
    <source>
        <dbReference type="ARBA" id="ARBA00022475"/>
    </source>
</evidence>
<dbReference type="PROSITE" id="PS00237">
    <property type="entry name" value="G_PROTEIN_RECEP_F1_1"/>
    <property type="match status" value="1"/>
</dbReference>
<keyword evidence="8 12" id="KW-0472">Membrane</keyword>
<evidence type="ECO:0000256" key="1">
    <source>
        <dbReference type="ARBA" id="ARBA00004651"/>
    </source>
</evidence>
<keyword evidence="2" id="KW-1003">Cell membrane</keyword>
<dbReference type="InterPro" id="IPR000276">
    <property type="entry name" value="GPCR_Rhodpsn"/>
</dbReference>
<dbReference type="Gene3D" id="1.20.1070.10">
    <property type="entry name" value="Rhodopsin 7-helix transmembrane proteins"/>
    <property type="match status" value="2"/>
</dbReference>